<evidence type="ECO:0000256" key="1">
    <source>
        <dbReference type="ARBA" id="ARBA00004141"/>
    </source>
</evidence>
<keyword evidence="5 6" id="KW-0472">Membrane</keyword>
<feature type="transmembrane region" description="Helical" evidence="6">
    <location>
        <begin position="304"/>
        <end position="323"/>
    </location>
</feature>
<comment type="similarity">
    <text evidence="2 6">Belongs to the drug/metabolite transporter (DMT) superfamily. Plant drug/metabolite exporter (P-DME) (TC 2.A.7.4) family.</text>
</comment>
<keyword evidence="4 6" id="KW-1133">Transmembrane helix</keyword>
<comment type="caution">
    <text evidence="8">The sequence shown here is derived from an EMBL/GenBank/DDBJ whole genome shotgun (WGS) entry which is preliminary data.</text>
</comment>
<dbReference type="InterPro" id="IPR030184">
    <property type="entry name" value="WAT1-related"/>
</dbReference>
<feature type="domain" description="EamA" evidence="7">
    <location>
        <begin position="186"/>
        <end position="323"/>
    </location>
</feature>
<feature type="transmembrane region" description="Helical" evidence="6">
    <location>
        <begin position="71"/>
        <end position="93"/>
    </location>
</feature>
<dbReference type="OrthoDB" id="1728340at2759"/>
<comment type="subcellular location">
    <subcellularLocation>
        <location evidence="1 6">Membrane</location>
        <topology evidence="1 6">Multi-pass membrane protein</topology>
    </subcellularLocation>
</comment>
<sequence>MGSSGDLIPVLAMVIVQLGYAGMNITSKLSIQSGMNPLVLVAYRQLFATTIIAPFAFWLERKSDCKMTRPIFFQILLCSLTGVTGNQILYFVGLKYSTTTVACALTNLLPAFTFILAVVFRQEYVRMKTKAGQAMVFGTVLGVGGALFLSYYHGKTINFGQSGIHWEYAEKIERSSPTSNTNSFLGPVFLIASALVWALWFIIQADLSKKYPAPYTSTTYMCSMASIECVAIASCFEHRLSAWSLSNSMRLISAVYAGVVCTGLACCLMSWTIEKKGALYVSVFSPLQLVITALISWAVLREKLYIGTVAGSVLIILGLYSVLWGKNREKNESDVIQETEAIKEKDARIDLELQIQ</sequence>
<protein>
    <recommendedName>
        <fullName evidence="6">WAT1-related protein</fullName>
    </recommendedName>
</protein>
<feature type="transmembrane region" description="Helical" evidence="6">
    <location>
        <begin position="132"/>
        <end position="152"/>
    </location>
</feature>
<dbReference type="Proteomes" id="UP000634136">
    <property type="component" value="Unassembled WGS sequence"/>
</dbReference>
<feature type="transmembrane region" description="Helical" evidence="6">
    <location>
        <begin position="99"/>
        <end position="120"/>
    </location>
</feature>
<feature type="transmembrane region" description="Helical" evidence="6">
    <location>
        <begin position="278"/>
        <end position="298"/>
    </location>
</feature>
<evidence type="ECO:0000256" key="5">
    <source>
        <dbReference type="ARBA" id="ARBA00023136"/>
    </source>
</evidence>
<feature type="transmembrane region" description="Helical" evidence="6">
    <location>
        <begin position="7"/>
        <end position="26"/>
    </location>
</feature>
<dbReference type="PANTHER" id="PTHR31218">
    <property type="entry name" value="WAT1-RELATED PROTEIN"/>
    <property type="match status" value="1"/>
</dbReference>
<evidence type="ECO:0000259" key="7">
    <source>
        <dbReference type="Pfam" id="PF00892"/>
    </source>
</evidence>
<dbReference type="GO" id="GO:0022857">
    <property type="term" value="F:transmembrane transporter activity"/>
    <property type="evidence" value="ECO:0007669"/>
    <property type="project" value="InterPro"/>
</dbReference>
<reference evidence="8" key="1">
    <citation type="submission" date="2020-09" db="EMBL/GenBank/DDBJ databases">
        <title>Genome-Enabled Discovery of Anthraquinone Biosynthesis in Senna tora.</title>
        <authorList>
            <person name="Kang S.-H."/>
            <person name="Pandey R.P."/>
            <person name="Lee C.-M."/>
            <person name="Sim J.-S."/>
            <person name="Jeong J.-T."/>
            <person name="Choi B.-S."/>
            <person name="Jung M."/>
            <person name="Ginzburg D."/>
            <person name="Zhao K."/>
            <person name="Won S.Y."/>
            <person name="Oh T.-J."/>
            <person name="Yu Y."/>
            <person name="Kim N.-H."/>
            <person name="Lee O.R."/>
            <person name="Lee T.-H."/>
            <person name="Bashyal P."/>
            <person name="Kim T.-S."/>
            <person name="Lee W.-H."/>
            <person name="Kawkins C."/>
            <person name="Kim C.-K."/>
            <person name="Kim J.S."/>
            <person name="Ahn B.O."/>
            <person name="Rhee S.Y."/>
            <person name="Sohng J.K."/>
        </authorList>
    </citation>
    <scope>NUCLEOTIDE SEQUENCE</scope>
    <source>
        <tissue evidence="8">Leaf</tissue>
    </source>
</reference>
<dbReference type="GO" id="GO:0016020">
    <property type="term" value="C:membrane"/>
    <property type="evidence" value="ECO:0007669"/>
    <property type="project" value="UniProtKB-SubCell"/>
</dbReference>
<name>A0A834SKF6_9FABA</name>
<dbReference type="InterPro" id="IPR000620">
    <property type="entry name" value="EamA_dom"/>
</dbReference>
<evidence type="ECO:0000256" key="2">
    <source>
        <dbReference type="ARBA" id="ARBA00007635"/>
    </source>
</evidence>
<evidence type="ECO:0000256" key="3">
    <source>
        <dbReference type="ARBA" id="ARBA00022692"/>
    </source>
</evidence>
<dbReference type="Pfam" id="PF00892">
    <property type="entry name" value="EamA"/>
    <property type="match status" value="2"/>
</dbReference>
<feature type="transmembrane region" description="Helical" evidence="6">
    <location>
        <begin position="253"/>
        <end position="271"/>
    </location>
</feature>
<dbReference type="InterPro" id="IPR037185">
    <property type="entry name" value="EmrE-like"/>
</dbReference>
<dbReference type="EMBL" id="JAAIUW010000013">
    <property type="protein sequence ID" value="KAF7805031.1"/>
    <property type="molecule type" value="Genomic_DNA"/>
</dbReference>
<evidence type="ECO:0000313" key="9">
    <source>
        <dbReference type="Proteomes" id="UP000634136"/>
    </source>
</evidence>
<feature type="transmembrane region" description="Helical" evidence="6">
    <location>
        <begin position="184"/>
        <end position="203"/>
    </location>
</feature>
<evidence type="ECO:0000313" key="8">
    <source>
        <dbReference type="EMBL" id="KAF7805031.1"/>
    </source>
</evidence>
<proteinExistence type="inferred from homology"/>
<evidence type="ECO:0000256" key="4">
    <source>
        <dbReference type="ARBA" id="ARBA00022989"/>
    </source>
</evidence>
<organism evidence="8 9">
    <name type="scientific">Senna tora</name>
    <dbReference type="NCBI Taxonomy" id="362788"/>
    <lineage>
        <taxon>Eukaryota</taxon>
        <taxon>Viridiplantae</taxon>
        <taxon>Streptophyta</taxon>
        <taxon>Embryophyta</taxon>
        <taxon>Tracheophyta</taxon>
        <taxon>Spermatophyta</taxon>
        <taxon>Magnoliopsida</taxon>
        <taxon>eudicotyledons</taxon>
        <taxon>Gunneridae</taxon>
        <taxon>Pentapetalae</taxon>
        <taxon>rosids</taxon>
        <taxon>fabids</taxon>
        <taxon>Fabales</taxon>
        <taxon>Fabaceae</taxon>
        <taxon>Caesalpinioideae</taxon>
        <taxon>Cassia clade</taxon>
        <taxon>Senna</taxon>
    </lineage>
</organism>
<keyword evidence="3 6" id="KW-0812">Transmembrane</keyword>
<evidence type="ECO:0000256" key="6">
    <source>
        <dbReference type="RuleBase" id="RU363077"/>
    </source>
</evidence>
<gene>
    <name evidence="8" type="ORF">G2W53_044142</name>
</gene>
<feature type="transmembrane region" description="Helical" evidence="6">
    <location>
        <begin position="38"/>
        <end position="59"/>
    </location>
</feature>
<keyword evidence="9" id="KW-1185">Reference proteome</keyword>
<dbReference type="AlphaFoldDB" id="A0A834SKF6"/>
<dbReference type="SUPFAM" id="SSF103481">
    <property type="entry name" value="Multidrug resistance efflux transporter EmrE"/>
    <property type="match status" value="2"/>
</dbReference>
<feature type="domain" description="EamA" evidence="7">
    <location>
        <begin position="9"/>
        <end position="143"/>
    </location>
</feature>
<accession>A0A834SKF6</accession>